<evidence type="ECO:0000313" key="3">
    <source>
        <dbReference type="EMBL" id="SFL28884.1"/>
    </source>
</evidence>
<dbReference type="SFLD" id="SFLDG00358">
    <property type="entry name" value="Main_(cytGST)"/>
    <property type="match status" value="1"/>
</dbReference>
<dbReference type="SUPFAM" id="SSF52833">
    <property type="entry name" value="Thioredoxin-like"/>
    <property type="match status" value="1"/>
</dbReference>
<dbReference type="Gene3D" id="1.20.1050.10">
    <property type="match status" value="1"/>
</dbReference>
<protein>
    <submittedName>
        <fullName evidence="3">Tetrachloro-p-hydroquinone reductive dehalogenase</fullName>
    </submittedName>
</protein>
<accession>A0A1I4GFR5</accession>
<feature type="domain" description="GST N-terminal" evidence="1">
    <location>
        <begin position="1"/>
        <end position="81"/>
    </location>
</feature>
<dbReference type="Gene3D" id="3.40.30.10">
    <property type="entry name" value="Glutaredoxin"/>
    <property type="match status" value="1"/>
</dbReference>
<dbReference type="RefSeq" id="WP_170846777.1">
    <property type="nucleotide sequence ID" value="NZ_FOSZ01000008.1"/>
</dbReference>
<dbReference type="SFLD" id="SFLDS00019">
    <property type="entry name" value="Glutathione_Transferase_(cytos"/>
    <property type="match status" value="1"/>
</dbReference>
<dbReference type="InterPro" id="IPR004045">
    <property type="entry name" value="Glutathione_S-Trfase_N"/>
</dbReference>
<evidence type="ECO:0000259" key="2">
    <source>
        <dbReference type="PROSITE" id="PS50405"/>
    </source>
</evidence>
<dbReference type="PROSITE" id="PS50404">
    <property type="entry name" value="GST_NTER"/>
    <property type="match status" value="1"/>
</dbReference>
<dbReference type="InterPro" id="IPR040079">
    <property type="entry name" value="Glutathione_S-Trfase"/>
</dbReference>
<feature type="domain" description="GST C-terminal" evidence="2">
    <location>
        <begin position="85"/>
        <end position="248"/>
    </location>
</feature>
<evidence type="ECO:0000259" key="1">
    <source>
        <dbReference type="PROSITE" id="PS50404"/>
    </source>
</evidence>
<dbReference type="InterPro" id="IPR010987">
    <property type="entry name" value="Glutathione-S-Trfase_C-like"/>
</dbReference>
<dbReference type="SUPFAM" id="SSF47616">
    <property type="entry name" value="GST C-terminal domain-like"/>
    <property type="match status" value="1"/>
</dbReference>
<dbReference type="Pfam" id="PF13410">
    <property type="entry name" value="GST_C_2"/>
    <property type="match status" value="1"/>
</dbReference>
<proteinExistence type="predicted"/>
<dbReference type="CDD" id="cd00299">
    <property type="entry name" value="GST_C_family"/>
    <property type="match status" value="1"/>
</dbReference>
<dbReference type="AlphaFoldDB" id="A0A1I4GFR5"/>
<gene>
    <name evidence="3" type="ORF">SAMN04488036_108143</name>
</gene>
<organism evidence="3 4">
    <name type="scientific">Shimia haliotis</name>
    <dbReference type="NCBI Taxonomy" id="1280847"/>
    <lineage>
        <taxon>Bacteria</taxon>
        <taxon>Pseudomonadati</taxon>
        <taxon>Pseudomonadota</taxon>
        <taxon>Alphaproteobacteria</taxon>
        <taxon>Rhodobacterales</taxon>
        <taxon>Roseobacteraceae</taxon>
    </lineage>
</organism>
<dbReference type="STRING" id="1280847.SAMN04488036_108143"/>
<dbReference type="CDD" id="cd00570">
    <property type="entry name" value="GST_N_family"/>
    <property type="match status" value="1"/>
</dbReference>
<keyword evidence="4" id="KW-1185">Reference proteome</keyword>
<name>A0A1I4GFR5_9RHOB</name>
<dbReference type="InterPro" id="IPR036249">
    <property type="entry name" value="Thioredoxin-like_sf"/>
</dbReference>
<dbReference type="EMBL" id="FOSZ01000008">
    <property type="protein sequence ID" value="SFL28884.1"/>
    <property type="molecule type" value="Genomic_DNA"/>
</dbReference>
<dbReference type="PROSITE" id="PS50405">
    <property type="entry name" value="GST_CTER"/>
    <property type="match status" value="1"/>
</dbReference>
<dbReference type="Pfam" id="PF13409">
    <property type="entry name" value="GST_N_2"/>
    <property type="match status" value="1"/>
</dbReference>
<dbReference type="PANTHER" id="PTHR44051">
    <property type="entry name" value="GLUTATHIONE S-TRANSFERASE-RELATED"/>
    <property type="match status" value="1"/>
</dbReference>
<sequence>MLHLYHGKTSVCSAKVRVGLAELELDWTGQILDLGHGEQNEDWYLALNPKGVVPTLIDDELVVVESSVILEYLAATAGAFLMPSDPRECIRAKMWLSDCIDVHAAINTMTFATSKRRQILASKTPAQIASSIARMANPANANKRREILTNGIDSEHVVSAFFALTMLFDKMERALASSTWLLGDHYTLADTSLIAYVDRLARLGLSGMWTESAPSVTRWLANSRDRASYSTAIKNYAGPPEEESAAESAGKNWEQVARKWAAFNA</sequence>
<dbReference type="Proteomes" id="UP000198851">
    <property type="component" value="Unassembled WGS sequence"/>
</dbReference>
<evidence type="ECO:0000313" key="4">
    <source>
        <dbReference type="Proteomes" id="UP000198851"/>
    </source>
</evidence>
<reference evidence="4" key="1">
    <citation type="submission" date="2016-10" db="EMBL/GenBank/DDBJ databases">
        <authorList>
            <person name="Varghese N."/>
            <person name="Submissions S."/>
        </authorList>
    </citation>
    <scope>NUCLEOTIDE SEQUENCE [LARGE SCALE GENOMIC DNA]</scope>
    <source>
        <strain evidence="4">DSM 28453</strain>
    </source>
</reference>
<dbReference type="InterPro" id="IPR036282">
    <property type="entry name" value="Glutathione-S-Trfase_C_sf"/>
</dbReference>
<dbReference type="PANTHER" id="PTHR44051:SF8">
    <property type="entry name" value="GLUTATHIONE S-TRANSFERASE GSTA"/>
    <property type="match status" value="1"/>
</dbReference>